<sequence length="95" mass="10779">MQHSELPSLKELKIIIDVLPWTKAEQQLFHALPLCKACETLESIDIFSYPPGQEEIHDKPLTAVRQFLCFLKLRTLRLSLAAHSASRARGPTLPM</sequence>
<protein>
    <recommendedName>
        <fullName evidence="3">F-box domain-containing protein</fullName>
    </recommendedName>
</protein>
<dbReference type="AlphaFoldDB" id="A0A1J8PZV6"/>
<gene>
    <name evidence="1" type="ORF">AZE42_10666</name>
</gene>
<dbReference type="EMBL" id="LVVM01004248">
    <property type="protein sequence ID" value="OJA13259.1"/>
    <property type="molecule type" value="Genomic_DNA"/>
</dbReference>
<accession>A0A1J8PZV6</accession>
<keyword evidence="2" id="KW-1185">Reference proteome</keyword>
<comment type="caution">
    <text evidence="1">The sequence shown here is derived from an EMBL/GenBank/DDBJ whole genome shotgun (WGS) entry which is preliminary data.</text>
</comment>
<proteinExistence type="predicted"/>
<evidence type="ECO:0000313" key="2">
    <source>
        <dbReference type="Proteomes" id="UP000183567"/>
    </source>
</evidence>
<reference evidence="1 2" key="1">
    <citation type="submission" date="2016-03" db="EMBL/GenBank/DDBJ databases">
        <title>Comparative genomics of the ectomycorrhizal sister species Rhizopogon vinicolor and Rhizopogon vesiculosus (Basidiomycota: Boletales) reveals a divergence of the mating type B locus.</title>
        <authorList>
            <person name="Mujic A.B."/>
            <person name="Kuo A."/>
            <person name="Tritt A."/>
            <person name="Lipzen A."/>
            <person name="Chen C."/>
            <person name="Johnson J."/>
            <person name="Sharma A."/>
            <person name="Barry K."/>
            <person name="Grigoriev I.V."/>
            <person name="Spatafora J.W."/>
        </authorList>
    </citation>
    <scope>NUCLEOTIDE SEQUENCE [LARGE SCALE GENOMIC DNA]</scope>
    <source>
        <strain evidence="1 2">AM-OR11-056</strain>
    </source>
</reference>
<evidence type="ECO:0000313" key="1">
    <source>
        <dbReference type="EMBL" id="OJA13259.1"/>
    </source>
</evidence>
<organism evidence="1 2">
    <name type="scientific">Rhizopogon vesiculosus</name>
    <dbReference type="NCBI Taxonomy" id="180088"/>
    <lineage>
        <taxon>Eukaryota</taxon>
        <taxon>Fungi</taxon>
        <taxon>Dikarya</taxon>
        <taxon>Basidiomycota</taxon>
        <taxon>Agaricomycotina</taxon>
        <taxon>Agaricomycetes</taxon>
        <taxon>Agaricomycetidae</taxon>
        <taxon>Boletales</taxon>
        <taxon>Suillineae</taxon>
        <taxon>Rhizopogonaceae</taxon>
        <taxon>Rhizopogon</taxon>
    </lineage>
</organism>
<dbReference type="Proteomes" id="UP000183567">
    <property type="component" value="Unassembled WGS sequence"/>
</dbReference>
<evidence type="ECO:0008006" key="3">
    <source>
        <dbReference type="Google" id="ProtNLM"/>
    </source>
</evidence>
<name>A0A1J8PZV6_9AGAM</name>